<sequence>MPMATSSSYRALLLAPSSSSCPRSWSASDLPLLVARAKDGRGVAAAIIGPLLSYSMLGKALPGVANILGRRFVVVGLERNDGDDDFSDGAWRKT</sequence>
<organism evidence="1 2">
    <name type="scientific">Linum trigynum</name>
    <dbReference type="NCBI Taxonomy" id="586398"/>
    <lineage>
        <taxon>Eukaryota</taxon>
        <taxon>Viridiplantae</taxon>
        <taxon>Streptophyta</taxon>
        <taxon>Embryophyta</taxon>
        <taxon>Tracheophyta</taxon>
        <taxon>Spermatophyta</taxon>
        <taxon>Magnoliopsida</taxon>
        <taxon>eudicotyledons</taxon>
        <taxon>Gunneridae</taxon>
        <taxon>Pentapetalae</taxon>
        <taxon>rosids</taxon>
        <taxon>fabids</taxon>
        <taxon>Malpighiales</taxon>
        <taxon>Linaceae</taxon>
        <taxon>Linum</taxon>
    </lineage>
</organism>
<evidence type="ECO:0000313" key="2">
    <source>
        <dbReference type="Proteomes" id="UP001497516"/>
    </source>
</evidence>
<accession>A0AAV2EP32</accession>
<dbReference type="EMBL" id="OZ034818">
    <property type="protein sequence ID" value="CAL1387280.1"/>
    <property type="molecule type" value="Genomic_DNA"/>
</dbReference>
<protein>
    <submittedName>
        <fullName evidence="1">Uncharacterized protein</fullName>
    </submittedName>
</protein>
<reference evidence="1 2" key="1">
    <citation type="submission" date="2024-04" db="EMBL/GenBank/DDBJ databases">
        <authorList>
            <person name="Fracassetti M."/>
        </authorList>
    </citation>
    <scope>NUCLEOTIDE SEQUENCE [LARGE SCALE GENOMIC DNA]</scope>
</reference>
<name>A0AAV2EP32_9ROSI</name>
<keyword evidence="2" id="KW-1185">Reference proteome</keyword>
<proteinExistence type="predicted"/>
<dbReference type="Proteomes" id="UP001497516">
    <property type="component" value="Chromosome 5"/>
</dbReference>
<dbReference type="AlphaFoldDB" id="A0AAV2EP32"/>
<evidence type="ECO:0000313" key="1">
    <source>
        <dbReference type="EMBL" id="CAL1387280.1"/>
    </source>
</evidence>
<gene>
    <name evidence="1" type="ORF">LTRI10_LOCUS28277</name>
</gene>